<protein>
    <submittedName>
        <fullName evidence="2">Uncharacterized protein</fullName>
    </submittedName>
</protein>
<dbReference type="Proteomes" id="UP000699042">
    <property type="component" value="Unassembled WGS sequence"/>
</dbReference>
<organism evidence="2 3">
    <name type="scientific">Colletotrichum scovillei</name>
    <dbReference type="NCBI Taxonomy" id="1209932"/>
    <lineage>
        <taxon>Eukaryota</taxon>
        <taxon>Fungi</taxon>
        <taxon>Dikarya</taxon>
        <taxon>Ascomycota</taxon>
        <taxon>Pezizomycotina</taxon>
        <taxon>Sordariomycetes</taxon>
        <taxon>Hypocreomycetidae</taxon>
        <taxon>Glomerellales</taxon>
        <taxon>Glomerellaceae</taxon>
        <taxon>Colletotrichum</taxon>
        <taxon>Colletotrichum acutatum species complex</taxon>
    </lineage>
</organism>
<evidence type="ECO:0000313" key="3">
    <source>
        <dbReference type="Proteomes" id="UP000699042"/>
    </source>
</evidence>
<sequence>MERISATAALNLGFPIRFRLTLHAEQTDMPCNGKLCKSFQHPHLGPSTDTVPRSRRNPRFNALHHFTAQRRRGPGACAGDSPNAKGKAKATTKDLHKSHGASPKNRIMKSPSTAYASCRSCSSGSYKHTAADAIDQLVSSGGRWIPRQLRRALWRALKMHLIWANWRCTAAGGPSCSPLINVPEGDVTALWKMLGQGPTRRQQPFRCSGTVVVISFDSRQHPMPSRRIGAGTRRLVTLVSSDPRPCLVLHDAGLSVGVRTAARRKVEGDSVAVLNTPGHG</sequence>
<dbReference type="EMBL" id="JAESDN010000005">
    <property type="protein sequence ID" value="KAG7050644.1"/>
    <property type="molecule type" value="Genomic_DNA"/>
</dbReference>
<dbReference type="AlphaFoldDB" id="A0A9P7UC20"/>
<feature type="region of interest" description="Disordered" evidence="1">
    <location>
        <begin position="71"/>
        <end position="108"/>
    </location>
</feature>
<keyword evidence="3" id="KW-1185">Reference proteome</keyword>
<proteinExistence type="predicted"/>
<evidence type="ECO:0000313" key="2">
    <source>
        <dbReference type="EMBL" id="KAG7050644.1"/>
    </source>
</evidence>
<name>A0A9P7UC20_9PEZI</name>
<reference evidence="2" key="1">
    <citation type="submission" date="2021-05" db="EMBL/GenBank/DDBJ databases">
        <title>Comparative genomics of three Colletotrichum scovillei strains and genetic complementation revealed genes involved fungal growth and virulence on chili pepper.</title>
        <authorList>
            <person name="Hsieh D.-K."/>
            <person name="Chuang S.-C."/>
            <person name="Chen C.-Y."/>
            <person name="Chao Y.-T."/>
            <person name="Lu M.-Y.J."/>
            <person name="Lee M.-H."/>
            <person name="Shih M.-C."/>
        </authorList>
    </citation>
    <scope>NUCLEOTIDE SEQUENCE</scope>
    <source>
        <strain evidence="2">Coll-153</strain>
    </source>
</reference>
<gene>
    <name evidence="2" type="ORF">JMJ77_013387</name>
</gene>
<evidence type="ECO:0000256" key="1">
    <source>
        <dbReference type="SAM" id="MobiDB-lite"/>
    </source>
</evidence>
<comment type="caution">
    <text evidence="2">The sequence shown here is derived from an EMBL/GenBank/DDBJ whole genome shotgun (WGS) entry which is preliminary data.</text>
</comment>
<accession>A0A9P7UC20</accession>